<dbReference type="Pfam" id="PF07995">
    <property type="entry name" value="GSDH"/>
    <property type="match status" value="1"/>
</dbReference>
<name>A0A939DA02_CLOAM</name>
<evidence type="ECO:0000313" key="3">
    <source>
        <dbReference type="Proteomes" id="UP000664545"/>
    </source>
</evidence>
<proteinExistence type="predicted"/>
<reference evidence="2" key="1">
    <citation type="submission" date="2021-02" db="EMBL/GenBank/DDBJ databases">
        <title>Abyssanaerobacter marinus gen.nov., sp., nov, anaerobic bacterium isolated from the Onnuri vent field of Indian Ocean and suggestion of Mogibacteriaceae fam. nov., and proposal of reclassification of ambiguous this family's genus member.</title>
        <authorList>
            <person name="Kim Y.J."/>
            <person name="Yang J.-A."/>
        </authorList>
    </citation>
    <scope>NUCLEOTIDE SEQUENCE</scope>
    <source>
        <strain evidence="2">DSM 2634</strain>
    </source>
</reference>
<protein>
    <submittedName>
        <fullName evidence="2">PQQ-dependent sugar dehydrogenase</fullName>
    </submittedName>
</protein>
<dbReference type="InterPro" id="IPR011041">
    <property type="entry name" value="Quinoprot_gluc/sorb_DH_b-prop"/>
</dbReference>
<keyword evidence="3" id="KW-1185">Reference proteome</keyword>
<feature type="domain" description="Glucose/Sorbosone dehydrogenase" evidence="1">
    <location>
        <begin position="34"/>
        <end position="339"/>
    </location>
</feature>
<dbReference type="SUPFAM" id="SSF50952">
    <property type="entry name" value="Soluble quinoprotein glucose dehydrogenase"/>
    <property type="match status" value="1"/>
</dbReference>
<evidence type="ECO:0000259" key="1">
    <source>
        <dbReference type="Pfam" id="PF07995"/>
    </source>
</evidence>
<dbReference type="PANTHER" id="PTHR19328">
    <property type="entry name" value="HEDGEHOG-INTERACTING PROTEIN"/>
    <property type="match status" value="1"/>
</dbReference>
<dbReference type="Proteomes" id="UP000664545">
    <property type="component" value="Unassembled WGS sequence"/>
</dbReference>
<organism evidence="2 3">
    <name type="scientific">Clostridium aminobutyricum</name>
    <dbReference type="NCBI Taxonomy" id="33953"/>
    <lineage>
        <taxon>Bacteria</taxon>
        <taxon>Bacillati</taxon>
        <taxon>Bacillota</taxon>
        <taxon>Clostridia</taxon>
        <taxon>Eubacteriales</taxon>
        <taxon>Clostridiaceae</taxon>
        <taxon>Clostridium</taxon>
    </lineage>
</organism>
<gene>
    <name evidence="2" type="ORF">JYB65_11340</name>
</gene>
<sequence length="356" mass="39577">MTPCARNIRPFKVQSMVSGEIPYDIEVIAENLYIPWAIALSDEGRLYVTERSGAVRVIEDGILQEQPLITFQIPFVSRGEGGLMGIALDPDFAQNHYLYVMSSYLEGNQVYNRVIRLLEENNQAVIDRVLLDKIPAGQFHNGGRIKVGPDRKLYITTGDADVSELAQDFNSMAGKILRINLDGTIPEDNPFAGSPVYSIGFRNSQGLAWNTENMLYATDHGPIAHDEVNHILPGANYGWPLVQGDESSAELEIQKPLIQSGEDTWAPSGIAYINQGPWQGKLLVAALRGEQLLVLSLNEDGTEVEKIESVLQNEYGRLREVIQAEDGSIYLTTSNRDGRGYLNQNDDKIIRFVPKN</sequence>
<dbReference type="InterPro" id="IPR012938">
    <property type="entry name" value="Glc/Sorbosone_DH"/>
</dbReference>
<dbReference type="EMBL" id="JAFJZZ010000005">
    <property type="protein sequence ID" value="MBN7773957.1"/>
    <property type="molecule type" value="Genomic_DNA"/>
</dbReference>
<accession>A0A939DA02</accession>
<dbReference type="AlphaFoldDB" id="A0A939DA02"/>
<dbReference type="InterPro" id="IPR011042">
    <property type="entry name" value="6-blade_b-propeller_TolB-like"/>
</dbReference>
<dbReference type="Gene3D" id="2.120.10.30">
    <property type="entry name" value="TolB, C-terminal domain"/>
    <property type="match status" value="1"/>
</dbReference>
<dbReference type="PANTHER" id="PTHR19328:SF13">
    <property type="entry name" value="HIPL1 PROTEIN"/>
    <property type="match status" value="1"/>
</dbReference>
<evidence type="ECO:0000313" key="2">
    <source>
        <dbReference type="EMBL" id="MBN7773957.1"/>
    </source>
</evidence>
<comment type="caution">
    <text evidence="2">The sequence shown here is derived from an EMBL/GenBank/DDBJ whole genome shotgun (WGS) entry which is preliminary data.</text>
</comment>